<sequence length="190" mass="20797">MKKFSLLTLIEISLCAAFAFVLDLLPSIKLSSAISVSFAMVPIFILAFRWGVKASFVGGLLWGLLQIVLGDAADDILTPVQGFIEFFIAFSFIGLAGLFRSFIQANIHEGNKGKTIFLVIVATFIGSIGRYFWHFLAGMIFWGKFAPEGQSPFLYSLIANGTTMLLSGLLCAIILSIIITMSPRLVKRFA</sequence>
<name>A0AAW6SQZ6_9BACI</name>
<keyword evidence="1" id="KW-0812">Transmembrane</keyword>
<keyword evidence="1" id="KW-1133">Transmembrane helix</keyword>
<dbReference type="EMBL" id="JAROYP010000001">
    <property type="protein sequence ID" value="MDH5159662.1"/>
    <property type="molecule type" value="Genomic_DNA"/>
</dbReference>
<dbReference type="InterPro" id="IPR012651">
    <property type="entry name" value="Thia_Transptr_ThiT"/>
</dbReference>
<dbReference type="Pfam" id="PF09515">
    <property type="entry name" value="Thia_YuaJ"/>
    <property type="match status" value="1"/>
</dbReference>
<comment type="caution">
    <text evidence="2">The sequence shown here is derived from an EMBL/GenBank/DDBJ whole genome shotgun (WGS) entry which is preliminary data.</text>
</comment>
<gene>
    <name evidence="2" type="primary">thiT</name>
    <name evidence="2" type="ORF">P5X88_01865</name>
</gene>
<dbReference type="Proteomes" id="UP001159179">
    <property type="component" value="Unassembled WGS sequence"/>
</dbReference>
<dbReference type="AlphaFoldDB" id="A0AAW6SQZ6"/>
<dbReference type="Gene3D" id="1.10.1760.20">
    <property type="match status" value="1"/>
</dbReference>
<feature type="transmembrane region" description="Helical" evidence="1">
    <location>
        <begin position="115"/>
        <end position="133"/>
    </location>
</feature>
<keyword evidence="1" id="KW-0472">Membrane</keyword>
<dbReference type="GO" id="GO:0005886">
    <property type="term" value="C:plasma membrane"/>
    <property type="evidence" value="ECO:0007669"/>
    <property type="project" value="InterPro"/>
</dbReference>
<accession>A0AAW6SQZ6</accession>
<dbReference type="RefSeq" id="WP_280615526.1">
    <property type="nucleotide sequence ID" value="NZ_JAROYP010000001.1"/>
</dbReference>
<proteinExistence type="predicted"/>
<feature type="transmembrane region" description="Helical" evidence="1">
    <location>
        <begin position="153"/>
        <end position="179"/>
    </location>
</feature>
<evidence type="ECO:0000256" key="1">
    <source>
        <dbReference type="SAM" id="Phobius"/>
    </source>
</evidence>
<protein>
    <submittedName>
        <fullName evidence="2">Energy-coupled thiamine transporter ThiT</fullName>
    </submittedName>
</protein>
<organism evidence="2 3">
    <name type="scientific">Heyndrickxia oleronia</name>
    <dbReference type="NCBI Taxonomy" id="38875"/>
    <lineage>
        <taxon>Bacteria</taxon>
        <taxon>Bacillati</taxon>
        <taxon>Bacillota</taxon>
        <taxon>Bacilli</taxon>
        <taxon>Bacillales</taxon>
        <taxon>Bacillaceae</taxon>
        <taxon>Heyndrickxia</taxon>
    </lineage>
</organism>
<feature type="transmembrane region" description="Helical" evidence="1">
    <location>
        <begin position="29"/>
        <end position="47"/>
    </location>
</feature>
<evidence type="ECO:0000313" key="3">
    <source>
        <dbReference type="Proteomes" id="UP001159179"/>
    </source>
</evidence>
<reference evidence="2" key="1">
    <citation type="submission" date="2023-03" db="EMBL/GenBank/DDBJ databases">
        <title>Bacterial isolates from washroom surfaces on a university campus.</title>
        <authorList>
            <person name="Holman D.B."/>
            <person name="Gzyl K.E."/>
            <person name="Taheri A.E."/>
        </authorList>
    </citation>
    <scope>NUCLEOTIDE SEQUENCE</scope>
    <source>
        <strain evidence="2">RD03</strain>
    </source>
</reference>
<evidence type="ECO:0000313" key="2">
    <source>
        <dbReference type="EMBL" id="MDH5159662.1"/>
    </source>
</evidence>
<dbReference type="GO" id="GO:0015234">
    <property type="term" value="F:thiamine transmembrane transporter activity"/>
    <property type="evidence" value="ECO:0007669"/>
    <property type="project" value="InterPro"/>
</dbReference>
<feature type="transmembrane region" description="Helical" evidence="1">
    <location>
        <begin position="82"/>
        <end position="103"/>
    </location>
</feature>
<dbReference type="NCBIfam" id="TIGR02357">
    <property type="entry name" value="ECF_ThiT_YuaJ"/>
    <property type="match status" value="1"/>
</dbReference>